<evidence type="ECO:0000256" key="8">
    <source>
        <dbReference type="ARBA" id="ARBA00035585"/>
    </source>
</evidence>
<comment type="function">
    <text evidence="9 10">Fluoride-specific ion channel. Important for reducing fluoride concentration in the cell, thus reducing its toxicity.</text>
</comment>
<dbReference type="HAMAP" id="MF_00454">
    <property type="entry name" value="FluC"/>
    <property type="match status" value="1"/>
</dbReference>
<gene>
    <name evidence="10" type="primary">fluC</name>
    <name evidence="10" type="synonym">crcB</name>
    <name evidence="11" type="ORF">J27TS8_10710</name>
</gene>
<feature type="transmembrane region" description="Helical" evidence="10">
    <location>
        <begin position="69"/>
        <end position="89"/>
    </location>
</feature>
<keyword evidence="5 10" id="KW-0472">Membrane</keyword>
<feature type="binding site" evidence="10">
    <location>
        <position position="76"/>
    </location>
    <ligand>
        <name>Na(+)</name>
        <dbReference type="ChEBI" id="CHEBI:29101"/>
        <note>structural</note>
    </ligand>
</feature>
<comment type="caution">
    <text evidence="11">The sequence shown here is derived from an EMBL/GenBank/DDBJ whole genome shotgun (WGS) entry which is preliminary data.</text>
</comment>
<evidence type="ECO:0000313" key="12">
    <source>
        <dbReference type="Proteomes" id="UP000682111"/>
    </source>
</evidence>
<dbReference type="AlphaFoldDB" id="A0A919WFL8"/>
<keyword evidence="10" id="KW-0915">Sodium</keyword>
<sequence>MKAYLYVGIGGAVGSLLRYFVSFITLYFFGNAFPYGTVAVNLLGAFLLGWFTSHILYQTNPSLATGIGTGMIGSFTTLSTLSVDVLFLWENDAIMALLLYVTISMIGGLFFAYAGLKIGQKQVDS</sequence>
<protein>
    <recommendedName>
        <fullName evidence="10">Fluoride-specific ion channel FluC</fullName>
    </recommendedName>
</protein>
<evidence type="ECO:0000256" key="4">
    <source>
        <dbReference type="ARBA" id="ARBA00022989"/>
    </source>
</evidence>
<dbReference type="GO" id="GO:0140114">
    <property type="term" value="P:cellular detoxification of fluoride"/>
    <property type="evidence" value="ECO:0007669"/>
    <property type="project" value="UniProtKB-UniRule"/>
</dbReference>
<dbReference type="OrthoDB" id="9799631at2"/>
<dbReference type="RefSeq" id="WP_095306224.1">
    <property type="nucleotide sequence ID" value="NZ_BORC01000001.1"/>
</dbReference>
<keyword evidence="12" id="KW-1185">Reference proteome</keyword>
<dbReference type="PANTHER" id="PTHR28259:SF1">
    <property type="entry name" value="FLUORIDE EXPORT PROTEIN 1-RELATED"/>
    <property type="match status" value="1"/>
</dbReference>
<feature type="transmembrane region" description="Helical" evidence="10">
    <location>
        <begin position="95"/>
        <end position="116"/>
    </location>
</feature>
<comment type="activity regulation">
    <text evidence="10">Na(+) is not transported, but it plays an essential structural role and its presence is essential for fluoride channel function.</text>
</comment>
<evidence type="ECO:0000256" key="10">
    <source>
        <dbReference type="HAMAP-Rule" id="MF_00454"/>
    </source>
</evidence>
<keyword evidence="2 10" id="KW-1003">Cell membrane</keyword>
<feature type="transmembrane region" description="Helical" evidence="10">
    <location>
        <begin position="35"/>
        <end position="57"/>
    </location>
</feature>
<evidence type="ECO:0000256" key="3">
    <source>
        <dbReference type="ARBA" id="ARBA00022692"/>
    </source>
</evidence>
<dbReference type="Proteomes" id="UP000682111">
    <property type="component" value="Unassembled WGS sequence"/>
</dbReference>
<keyword evidence="4 10" id="KW-1133">Transmembrane helix</keyword>
<keyword evidence="6 10" id="KW-0407">Ion channel</keyword>
<dbReference type="NCBIfam" id="TIGR00494">
    <property type="entry name" value="crcB"/>
    <property type="match status" value="1"/>
</dbReference>
<dbReference type="Pfam" id="PF02537">
    <property type="entry name" value="CRCB"/>
    <property type="match status" value="1"/>
</dbReference>
<evidence type="ECO:0000256" key="1">
    <source>
        <dbReference type="ARBA" id="ARBA00004651"/>
    </source>
</evidence>
<dbReference type="GO" id="GO:0062054">
    <property type="term" value="F:fluoride channel activity"/>
    <property type="evidence" value="ECO:0007669"/>
    <property type="project" value="UniProtKB-UniRule"/>
</dbReference>
<dbReference type="GO" id="GO:0046872">
    <property type="term" value="F:metal ion binding"/>
    <property type="evidence" value="ECO:0007669"/>
    <property type="project" value="UniProtKB-KW"/>
</dbReference>
<name>A0A919WFL8_9BACI</name>
<dbReference type="EMBL" id="BORC01000001">
    <property type="protein sequence ID" value="GIN61078.1"/>
    <property type="molecule type" value="Genomic_DNA"/>
</dbReference>
<keyword evidence="10" id="KW-0406">Ion transport</keyword>
<evidence type="ECO:0000256" key="2">
    <source>
        <dbReference type="ARBA" id="ARBA00022475"/>
    </source>
</evidence>
<evidence type="ECO:0000256" key="7">
    <source>
        <dbReference type="ARBA" id="ARBA00035120"/>
    </source>
</evidence>
<keyword evidence="10" id="KW-0813">Transport</keyword>
<evidence type="ECO:0000256" key="5">
    <source>
        <dbReference type="ARBA" id="ARBA00023136"/>
    </source>
</evidence>
<reference evidence="11" key="1">
    <citation type="submission" date="2021-03" db="EMBL/GenBank/DDBJ databases">
        <title>Antimicrobial resistance genes in bacteria isolated from Japanese honey, and their potential for conferring macrolide and lincosamide resistance in the American foulbrood pathogen Paenibacillus larvae.</title>
        <authorList>
            <person name="Okamoto M."/>
            <person name="Kumagai M."/>
            <person name="Kanamori H."/>
            <person name="Takamatsu D."/>
        </authorList>
    </citation>
    <scope>NUCLEOTIDE SEQUENCE</scope>
    <source>
        <strain evidence="11">J27TS8</strain>
    </source>
</reference>
<comment type="similarity">
    <text evidence="7 10">Belongs to the fluoride channel Fluc/FEX (TC 1.A.43) family.</text>
</comment>
<dbReference type="InterPro" id="IPR003691">
    <property type="entry name" value="FluC"/>
</dbReference>
<evidence type="ECO:0000313" key="11">
    <source>
        <dbReference type="EMBL" id="GIN61078.1"/>
    </source>
</evidence>
<accession>A0A919WFL8</accession>
<keyword evidence="10" id="KW-0479">Metal-binding</keyword>
<evidence type="ECO:0000256" key="6">
    <source>
        <dbReference type="ARBA" id="ARBA00023303"/>
    </source>
</evidence>
<dbReference type="GO" id="GO:0005886">
    <property type="term" value="C:plasma membrane"/>
    <property type="evidence" value="ECO:0007669"/>
    <property type="project" value="UniProtKB-SubCell"/>
</dbReference>
<dbReference type="PANTHER" id="PTHR28259">
    <property type="entry name" value="FLUORIDE EXPORT PROTEIN 1-RELATED"/>
    <property type="match status" value="1"/>
</dbReference>
<proteinExistence type="inferred from homology"/>
<keyword evidence="3 10" id="KW-0812">Transmembrane</keyword>
<feature type="transmembrane region" description="Helical" evidence="10">
    <location>
        <begin position="7"/>
        <end position="29"/>
    </location>
</feature>
<comment type="catalytic activity">
    <reaction evidence="8">
        <text>fluoride(in) = fluoride(out)</text>
        <dbReference type="Rhea" id="RHEA:76159"/>
        <dbReference type="ChEBI" id="CHEBI:17051"/>
    </reaction>
    <physiologicalReaction direction="left-to-right" evidence="8">
        <dbReference type="Rhea" id="RHEA:76160"/>
    </physiologicalReaction>
</comment>
<feature type="binding site" evidence="10">
    <location>
        <position position="73"/>
    </location>
    <ligand>
        <name>Na(+)</name>
        <dbReference type="ChEBI" id="CHEBI:29101"/>
        <note>structural</note>
    </ligand>
</feature>
<comment type="subcellular location">
    <subcellularLocation>
        <location evidence="1 10">Cell membrane</location>
        <topology evidence="1 10">Multi-pass membrane protein</topology>
    </subcellularLocation>
</comment>
<organism evidence="11 12">
    <name type="scientific">Robertmurraya siralis</name>
    <dbReference type="NCBI Taxonomy" id="77777"/>
    <lineage>
        <taxon>Bacteria</taxon>
        <taxon>Bacillati</taxon>
        <taxon>Bacillota</taxon>
        <taxon>Bacilli</taxon>
        <taxon>Bacillales</taxon>
        <taxon>Bacillaceae</taxon>
        <taxon>Robertmurraya</taxon>
    </lineage>
</organism>
<evidence type="ECO:0000256" key="9">
    <source>
        <dbReference type="ARBA" id="ARBA00049940"/>
    </source>
</evidence>